<evidence type="ECO:0000313" key="2">
    <source>
        <dbReference type="EMBL" id="AAA74263.1"/>
    </source>
</evidence>
<dbReference type="Pfam" id="PF02954">
    <property type="entry name" value="HTH_8"/>
    <property type="match status" value="1"/>
</dbReference>
<feature type="domain" description="DNA binding HTH" evidence="1">
    <location>
        <begin position="49"/>
        <end position="87"/>
    </location>
</feature>
<accession>Q48425</accession>
<reference evidence="2" key="1">
    <citation type="thesis" date="1994" institute="Chemical Engineering" country="University of Wisconsin-Madison">
        <title>Investigation of the Klebsiella pneumoniae 1,3-propanediol pathway: Characterization and expression of glycerol dehydratase and 1,3-propanediol oxidoreductase.</title>
        <authorList>
            <person name="Willard B.L."/>
        </authorList>
    </citation>
    <scope>NUCLEOTIDE SEQUENCE</scope>
    <source>
        <strain evidence="2">ATCC 25955</strain>
    </source>
</reference>
<organism evidence="2">
    <name type="scientific">Klebsiella pneumoniae</name>
    <dbReference type="NCBI Taxonomy" id="573"/>
    <lineage>
        <taxon>Bacteria</taxon>
        <taxon>Pseudomonadati</taxon>
        <taxon>Pseudomonadota</taxon>
        <taxon>Gammaproteobacteria</taxon>
        <taxon>Enterobacterales</taxon>
        <taxon>Enterobacteriaceae</taxon>
        <taxon>Klebsiella/Raoultella group</taxon>
        <taxon>Klebsiella</taxon>
        <taxon>Klebsiella pneumoniae complex</taxon>
    </lineage>
</organism>
<proteinExistence type="predicted"/>
<evidence type="ECO:0000259" key="1">
    <source>
        <dbReference type="Pfam" id="PF02954"/>
    </source>
</evidence>
<protein>
    <recommendedName>
        <fullName evidence="1">DNA binding HTH domain-containing protein</fullName>
    </recommendedName>
</protein>
<dbReference type="AlphaFoldDB" id="Q48425"/>
<dbReference type="EMBL" id="U30903">
    <property type="protein sequence ID" value="AAA74263.1"/>
    <property type="molecule type" value="Genomic_DNA"/>
</dbReference>
<feature type="non-terminal residue" evidence="2">
    <location>
        <position position="1"/>
    </location>
</feature>
<dbReference type="InterPro" id="IPR002197">
    <property type="entry name" value="HTH_Fis"/>
</dbReference>
<dbReference type="SUPFAM" id="SSF46689">
    <property type="entry name" value="Homeodomain-like"/>
    <property type="match status" value="1"/>
</dbReference>
<reference evidence="2" key="2">
    <citation type="submission" date="1995-07" db="EMBL/GenBank/DDBJ databases">
        <title>The dha regulon of Klebsiella pneumoniae.</title>
        <authorList>
            <person name="Skraly F.A."/>
            <person name="Willard B.L."/>
            <person name="Cameron D.C."/>
        </authorList>
    </citation>
    <scope>NUCLEOTIDE SEQUENCE</scope>
    <source>
        <strain evidence="2">ATCC 25955</strain>
    </source>
</reference>
<name>Q48425_KLEPN</name>
<sequence>ELNSVIENIAISSDNGHIRLSNLPEYLFSERPGGDSASSLLPASLTFSAIEKEAIIHAARVTSGRVQEMSQLLNIGRTTLWRKMKQYDIDASQFKRKHQA</sequence>
<dbReference type="InterPro" id="IPR009057">
    <property type="entry name" value="Homeodomain-like_sf"/>
</dbReference>
<dbReference type="GO" id="GO:0043565">
    <property type="term" value="F:sequence-specific DNA binding"/>
    <property type="evidence" value="ECO:0007669"/>
    <property type="project" value="InterPro"/>
</dbReference>
<dbReference type="Gene3D" id="1.10.10.60">
    <property type="entry name" value="Homeodomain-like"/>
    <property type="match status" value="1"/>
</dbReference>